<accession>A0AAN9FW63</accession>
<feature type="transmembrane region" description="Helical" evidence="1">
    <location>
        <begin position="52"/>
        <end position="73"/>
    </location>
</feature>
<evidence type="ECO:0000313" key="3">
    <source>
        <dbReference type="Proteomes" id="UP001359559"/>
    </source>
</evidence>
<protein>
    <submittedName>
        <fullName evidence="2">Uncharacterized protein</fullName>
    </submittedName>
</protein>
<reference evidence="2 3" key="1">
    <citation type="submission" date="2024-01" db="EMBL/GenBank/DDBJ databases">
        <title>The genomes of 5 underutilized Papilionoideae crops provide insights into root nodulation and disease resistance.</title>
        <authorList>
            <person name="Yuan L."/>
        </authorList>
    </citation>
    <scope>NUCLEOTIDE SEQUENCE [LARGE SCALE GENOMIC DNA]</scope>
    <source>
        <strain evidence="2">LY-2023</strain>
        <tissue evidence="2">Leaf</tissue>
    </source>
</reference>
<evidence type="ECO:0000313" key="2">
    <source>
        <dbReference type="EMBL" id="KAK7280410.1"/>
    </source>
</evidence>
<evidence type="ECO:0000256" key="1">
    <source>
        <dbReference type="SAM" id="Phobius"/>
    </source>
</evidence>
<keyword evidence="3" id="KW-1185">Reference proteome</keyword>
<dbReference type="AlphaFoldDB" id="A0AAN9FW63"/>
<gene>
    <name evidence="2" type="ORF">RJT34_25474</name>
</gene>
<sequence length="75" mass="8243">MLTIRCSPPAVAARRSLFACLLLNMLAAHRLTKNDKQTPLILLTFISFLLNTHVAVPCLLSTYVAIFLALCVLDS</sequence>
<name>A0AAN9FW63_CLITE</name>
<organism evidence="2 3">
    <name type="scientific">Clitoria ternatea</name>
    <name type="common">Butterfly pea</name>
    <dbReference type="NCBI Taxonomy" id="43366"/>
    <lineage>
        <taxon>Eukaryota</taxon>
        <taxon>Viridiplantae</taxon>
        <taxon>Streptophyta</taxon>
        <taxon>Embryophyta</taxon>
        <taxon>Tracheophyta</taxon>
        <taxon>Spermatophyta</taxon>
        <taxon>Magnoliopsida</taxon>
        <taxon>eudicotyledons</taxon>
        <taxon>Gunneridae</taxon>
        <taxon>Pentapetalae</taxon>
        <taxon>rosids</taxon>
        <taxon>fabids</taxon>
        <taxon>Fabales</taxon>
        <taxon>Fabaceae</taxon>
        <taxon>Papilionoideae</taxon>
        <taxon>50 kb inversion clade</taxon>
        <taxon>NPAAA clade</taxon>
        <taxon>indigoferoid/millettioid clade</taxon>
        <taxon>Phaseoleae</taxon>
        <taxon>Clitoria</taxon>
    </lineage>
</organism>
<keyword evidence="1" id="KW-0472">Membrane</keyword>
<keyword evidence="1" id="KW-0812">Transmembrane</keyword>
<dbReference type="Proteomes" id="UP001359559">
    <property type="component" value="Unassembled WGS sequence"/>
</dbReference>
<proteinExistence type="predicted"/>
<keyword evidence="1" id="KW-1133">Transmembrane helix</keyword>
<dbReference type="EMBL" id="JAYKXN010000006">
    <property type="protein sequence ID" value="KAK7280410.1"/>
    <property type="molecule type" value="Genomic_DNA"/>
</dbReference>
<comment type="caution">
    <text evidence="2">The sequence shown here is derived from an EMBL/GenBank/DDBJ whole genome shotgun (WGS) entry which is preliminary data.</text>
</comment>